<reference evidence="1" key="1">
    <citation type="journal article" date="2020" name="Stud. Mycol.">
        <title>101 Dothideomycetes genomes: a test case for predicting lifestyles and emergence of pathogens.</title>
        <authorList>
            <person name="Haridas S."/>
            <person name="Albert R."/>
            <person name="Binder M."/>
            <person name="Bloem J."/>
            <person name="Labutti K."/>
            <person name="Salamov A."/>
            <person name="Andreopoulos B."/>
            <person name="Baker S."/>
            <person name="Barry K."/>
            <person name="Bills G."/>
            <person name="Bluhm B."/>
            <person name="Cannon C."/>
            <person name="Castanera R."/>
            <person name="Culley D."/>
            <person name="Daum C."/>
            <person name="Ezra D."/>
            <person name="Gonzalez J."/>
            <person name="Henrissat B."/>
            <person name="Kuo A."/>
            <person name="Liang C."/>
            <person name="Lipzen A."/>
            <person name="Lutzoni F."/>
            <person name="Magnuson J."/>
            <person name="Mondo S."/>
            <person name="Nolan M."/>
            <person name="Ohm R."/>
            <person name="Pangilinan J."/>
            <person name="Park H.-J."/>
            <person name="Ramirez L."/>
            <person name="Alfaro M."/>
            <person name="Sun H."/>
            <person name="Tritt A."/>
            <person name="Yoshinaga Y."/>
            <person name="Zwiers L.-H."/>
            <person name="Turgeon B."/>
            <person name="Goodwin S."/>
            <person name="Spatafora J."/>
            <person name="Crous P."/>
            <person name="Grigoriev I."/>
        </authorList>
    </citation>
    <scope>NUCLEOTIDE SEQUENCE</scope>
    <source>
        <strain evidence="1">CBS 262.69</strain>
    </source>
</reference>
<dbReference type="AlphaFoldDB" id="A0A6G1HK75"/>
<proteinExistence type="predicted"/>
<dbReference type="EMBL" id="ML996707">
    <property type="protein sequence ID" value="KAF2396410.1"/>
    <property type="molecule type" value="Genomic_DNA"/>
</dbReference>
<dbReference type="Proteomes" id="UP000799640">
    <property type="component" value="Unassembled WGS sequence"/>
</dbReference>
<accession>A0A6G1HK75</accession>
<organism evidence="1 2">
    <name type="scientific">Trichodelitschia bisporula</name>
    <dbReference type="NCBI Taxonomy" id="703511"/>
    <lineage>
        <taxon>Eukaryota</taxon>
        <taxon>Fungi</taxon>
        <taxon>Dikarya</taxon>
        <taxon>Ascomycota</taxon>
        <taxon>Pezizomycotina</taxon>
        <taxon>Dothideomycetes</taxon>
        <taxon>Dothideomycetes incertae sedis</taxon>
        <taxon>Phaeotrichales</taxon>
        <taxon>Phaeotrichaceae</taxon>
        <taxon>Trichodelitschia</taxon>
    </lineage>
</organism>
<name>A0A6G1HK75_9PEZI</name>
<protein>
    <submittedName>
        <fullName evidence="1">Uncharacterized protein</fullName>
    </submittedName>
</protein>
<evidence type="ECO:0000313" key="1">
    <source>
        <dbReference type="EMBL" id="KAF2396410.1"/>
    </source>
</evidence>
<keyword evidence="2" id="KW-1185">Reference proteome</keyword>
<evidence type="ECO:0000313" key="2">
    <source>
        <dbReference type="Proteomes" id="UP000799640"/>
    </source>
</evidence>
<sequence>MYISLSDVSLSLMVYLSVSGGISLSDGISLRLRWYRSLCHGFSLSLINTPSDGSLYLWWFLPDDDSALMMPR</sequence>
<gene>
    <name evidence="1" type="ORF">EJ06DRAFT_238919</name>
</gene>